<feature type="region of interest" description="Disordered" evidence="1">
    <location>
        <begin position="147"/>
        <end position="174"/>
    </location>
</feature>
<dbReference type="RefSeq" id="WP_262126946.1">
    <property type="nucleotide sequence ID" value="NZ_CP106879.1"/>
</dbReference>
<dbReference type="Pfam" id="PF10531">
    <property type="entry name" value="SLBB"/>
    <property type="match status" value="1"/>
</dbReference>
<evidence type="ECO:0000259" key="2">
    <source>
        <dbReference type="SMART" id="SM00278"/>
    </source>
</evidence>
<dbReference type="PANTHER" id="PTHR21180:SF32">
    <property type="entry name" value="ENDONUCLEASE_EXONUCLEASE_PHOSPHATASE FAMILY DOMAIN-CONTAINING PROTEIN 1"/>
    <property type="match status" value="1"/>
</dbReference>
<dbReference type="InterPro" id="IPR019554">
    <property type="entry name" value="Soluble_ligand-bd"/>
</dbReference>
<reference evidence="3" key="1">
    <citation type="submission" date="2022-09" db="EMBL/GenBank/DDBJ databases">
        <title>Taxonomy of Curtobacterium flaccumfaciens.</title>
        <authorList>
            <person name="Osdaghi E."/>
            <person name="Taghavi S.M."/>
            <person name="Hamidizade M."/>
            <person name="Abachi H."/>
            <person name="Fazliarab A."/>
            <person name="Baeyen S."/>
            <person name="Portier P."/>
            <person name="Van Vaerenbergh J."/>
            <person name="Jacques M.-A."/>
        </authorList>
    </citation>
    <scope>NUCLEOTIDE SEQUENCE</scope>
    <source>
        <strain evidence="3">AGQB46</strain>
    </source>
</reference>
<dbReference type="InterPro" id="IPR003583">
    <property type="entry name" value="Hlx-hairpin-Hlx_DNA-bd_motif"/>
</dbReference>
<dbReference type="GO" id="GO:0003677">
    <property type="term" value="F:DNA binding"/>
    <property type="evidence" value="ECO:0007669"/>
    <property type="project" value="UniProtKB-KW"/>
</dbReference>
<dbReference type="AlphaFoldDB" id="A0A9Q9T2A1"/>
<dbReference type="Gene3D" id="1.10.150.280">
    <property type="entry name" value="AF1531-like domain"/>
    <property type="match status" value="1"/>
</dbReference>
<gene>
    <name evidence="3" type="ORF">OE229_10010</name>
</gene>
<evidence type="ECO:0000256" key="1">
    <source>
        <dbReference type="SAM" id="MobiDB-lite"/>
    </source>
</evidence>
<dbReference type="GO" id="GO:0015627">
    <property type="term" value="C:type II protein secretion system complex"/>
    <property type="evidence" value="ECO:0007669"/>
    <property type="project" value="TreeGrafter"/>
</dbReference>
<dbReference type="GO" id="GO:0015628">
    <property type="term" value="P:protein secretion by the type II secretion system"/>
    <property type="evidence" value="ECO:0007669"/>
    <property type="project" value="TreeGrafter"/>
</dbReference>
<dbReference type="InterPro" id="IPR010994">
    <property type="entry name" value="RuvA_2-like"/>
</dbReference>
<dbReference type="Pfam" id="PF12836">
    <property type="entry name" value="HHH_3"/>
    <property type="match status" value="1"/>
</dbReference>
<accession>A0A9Q9T2A1</accession>
<dbReference type="Proteomes" id="UP001062223">
    <property type="component" value="Chromosome"/>
</dbReference>
<evidence type="ECO:0000313" key="3">
    <source>
        <dbReference type="EMBL" id="UYC79491.1"/>
    </source>
</evidence>
<evidence type="ECO:0000313" key="4">
    <source>
        <dbReference type="Proteomes" id="UP001062223"/>
    </source>
</evidence>
<dbReference type="SUPFAM" id="SSF47781">
    <property type="entry name" value="RuvA domain 2-like"/>
    <property type="match status" value="1"/>
</dbReference>
<dbReference type="SMART" id="SM00278">
    <property type="entry name" value="HhH1"/>
    <property type="match status" value="2"/>
</dbReference>
<name>A0A9Q9T2A1_9MICO</name>
<sequence>MSPRAAVVLAAVVVVVAVVVVLVGAMVSGGGGGTDGTGGVVVRGAPTSGAGGASGAPSPSAGDAAGALPSGPGAGPVVVHVLGAVRRSGVVELPASSRVGDALERAGGAADDADLDRLNLARVLTDGERLYVPRLGQQEVPEALGPAADGAGAGRAAAAGAAGGGGGGGGDAGTGGEGSAVVDLNAADQAALETLPGIGPGLAGRIIAWRDEHGRFTAVEDLLDVSGIGDVRFAELRDRVRV</sequence>
<feature type="compositionally biased region" description="Low complexity" evidence="1">
    <location>
        <begin position="55"/>
        <end position="68"/>
    </location>
</feature>
<feature type="domain" description="Helix-hairpin-helix DNA-binding motif class 1" evidence="2">
    <location>
        <begin position="190"/>
        <end position="209"/>
    </location>
</feature>
<organism evidence="3 4">
    <name type="scientific">Curtobacterium poinsettiae</name>
    <dbReference type="NCBI Taxonomy" id="159612"/>
    <lineage>
        <taxon>Bacteria</taxon>
        <taxon>Bacillati</taxon>
        <taxon>Actinomycetota</taxon>
        <taxon>Actinomycetes</taxon>
        <taxon>Micrococcales</taxon>
        <taxon>Microbacteriaceae</taxon>
        <taxon>Curtobacterium</taxon>
    </lineage>
</organism>
<feature type="region of interest" description="Disordered" evidence="1">
    <location>
        <begin position="35"/>
        <end position="68"/>
    </location>
</feature>
<proteinExistence type="predicted"/>
<dbReference type="GO" id="GO:0006281">
    <property type="term" value="P:DNA repair"/>
    <property type="evidence" value="ECO:0007669"/>
    <property type="project" value="InterPro"/>
</dbReference>
<dbReference type="InterPro" id="IPR051675">
    <property type="entry name" value="Endo/Exo/Phosphatase_dom_1"/>
</dbReference>
<dbReference type="KEGG" id="cpoi:OE229_10010"/>
<feature type="compositionally biased region" description="Gly residues" evidence="1">
    <location>
        <begin position="161"/>
        <end position="174"/>
    </location>
</feature>
<dbReference type="EMBL" id="CP106879">
    <property type="protein sequence ID" value="UYC79491.1"/>
    <property type="molecule type" value="Genomic_DNA"/>
</dbReference>
<feature type="domain" description="Helix-hairpin-helix DNA-binding motif class 1" evidence="2">
    <location>
        <begin position="220"/>
        <end position="239"/>
    </location>
</feature>
<dbReference type="PANTHER" id="PTHR21180">
    <property type="entry name" value="ENDONUCLEASE/EXONUCLEASE/PHOSPHATASE FAMILY DOMAIN-CONTAINING PROTEIN 1"/>
    <property type="match status" value="1"/>
</dbReference>
<feature type="compositionally biased region" description="Low complexity" evidence="1">
    <location>
        <begin position="147"/>
        <end position="160"/>
    </location>
</feature>
<dbReference type="Gene3D" id="3.10.560.10">
    <property type="entry name" value="Outer membrane lipoprotein wza domain like"/>
    <property type="match status" value="1"/>
</dbReference>
<protein>
    <submittedName>
        <fullName evidence="3">ComEA family DNA-binding protein</fullName>
    </submittedName>
</protein>
<keyword evidence="3" id="KW-0238">DNA-binding</keyword>